<reference evidence="10" key="2">
    <citation type="submission" date="2021-01" db="EMBL/GenBank/DDBJ databases">
        <authorList>
            <person name="Schikora-Tamarit M.A."/>
        </authorList>
    </citation>
    <scope>NUCLEOTIDE SEQUENCE</scope>
    <source>
        <strain evidence="10">CBS2887</strain>
    </source>
</reference>
<evidence type="ECO:0000256" key="4">
    <source>
        <dbReference type="ARBA" id="ARBA00022833"/>
    </source>
</evidence>
<dbReference type="SUPFAM" id="SSF57938">
    <property type="entry name" value="DnaJ/Hsp40 cysteine-rich domain"/>
    <property type="match status" value="1"/>
</dbReference>
<dbReference type="GO" id="GO:0006457">
    <property type="term" value="P:protein folding"/>
    <property type="evidence" value="ECO:0007669"/>
    <property type="project" value="InterPro"/>
</dbReference>
<evidence type="ECO:0000259" key="9">
    <source>
        <dbReference type="PROSITE" id="PS51188"/>
    </source>
</evidence>
<dbReference type="CDD" id="cd10747">
    <property type="entry name" value="DnaJ_C"/>
    <property type="match status" value="1"/>
</dbReference>
<feature type="region of interest" description="Disordered" evidence="7">
    <location>
        <begin position="429"/>
        <end position="453"/>
    </location>
</feature>
<dbReference type="InterPro" id="IPR002939">
    <property type="entry name" value="DnaJ_C"/>
</dbReference>
<evidence type="ECO:0000256" key="6">
    <source>
        <dbReference type="PROSITE-ProRule" id="PRU00546"/>
    </source>
</evidence>
<dbReference type="InterPro" id="IPR044713">
    <property type="entry name" value="DNJA1/2-like"/>
</dbReference>
<evidence type="ECO:0008006" key="12">
    <source>
        <dbReference type="Google" id="ProtNLM"/>
    </source>
</evidence>
<dbReference type="PROSITE" id="PS50076">
    <property type="entry name" value="DNAJ_2"/>
    <property type="match status" value="1"/>
</dbReference>
<dbReference type="Pfam" id="PF01556">
    <property type="entry name" value="DnaJ_C"/>
    <property type="match status" value="1"/>
</dbReference>
<protein>
    <recommendedName>
        <fullName evidence="12">J domain-containing protein</fullName>
    </recommendedName>
</protein>
<evidence type="ECO:0000256" key="5">
    <source>
        <dbReference type="ARBA" id="ARBA00023186"/>
    </source>
</evidence>
<dbReference type="InterPro" id="IPR036869">
    <property type="entry name" value="J_dom_sf"/>
</dbReference>
<evidence type="ECO:0000313" key="10">
    <source>
        <dbReference type="EMBL" id="KAH3675778.1"/>
    </source>
</evidence>
<dbReference type="GO" id="GO:0051082">
    <property type="term" value="F:unfolded protein binding"/>
    <property type="evidence" value="ECO:0007669"/>
    <property type="project" value="InterPro"/>
</dbReference>
<evidence type="ECO:0000256" key="1">
    <source>
        <dbReference type="ARBA" id="ARBA00022723"/>
    </source>
</evidence>
<dbReference type="InterPro" id="IPR001623">
    <property type="entry name" value="DnaJ_domain"/>
</dbReference>
<evidence type="ECO:0000256" key="3">
    <source>
        <dbReference type="ARBA" id="ARBA00022771"/>
    </source>
</evidence>
<dbReference type="AlphaFoldDB" id="A0A9P8PP13"/>
<sequence length="453" mass="50158">MSDLYEVLGIHKSSTSVEIKKAYRKLALAHHPDKVPEAEREKAEIKFKEISAAYEILSDDTKRFNYDTYGDASGKKSNGFGGGGAGAAGFNPFDEEDFTPDDFFNFFGGRGGFNDGYGGHSHSDAHSHTANSNRTPDSNLNVKVTLADLYNGKTVKMTSTRDIICTGCKGTGAKSTAKPKTCATCKGAGYSTKLRRVGAGMIAKENVPCTACKGEGKSYREKDNCKKCHGKKIIEETKILEFVIEKGSKFGDRVVLKGESDQAPGKVTGDIILTINQKDKNENLERMGDDLFTDITISLSEALCGFKNKVVLKHLDNRIIQISTPTGKVLRPNQFIKIPNEGFFVRGSRALARGDLYIKVNIEFPNDFWFTERAELDKVKNILPTAVKSKQSNEIDVDSIDEDLLKNNLHDISKFQIIDLENLPDYELTDNEEEDNDYDYDPYGEADDGCARQ</sequence>
<feature type="compositionally biased region" description="Polar residues" evidence="7">
    <location>
        <begin position="128"/>
        <end position="137"/>
    </location>
</feature>
<evidence type="ECO:0000259" key="8">
    <source>
        <dbReference type="PROSITE" id="PS50076"/>
    </source>
</evidence>
<dbReference type="Gene3D" id="2.10.230.10">
    <property type="entry name" value="Heat shock protein DnaJ, cysteine-rich domain"/>
    <property type="match status" value="1"/>
</dbReference>
<dbReference type="SUPFAM" id="SSF46565">
    <property type="entry name" value="Chaperone J-domain"/>
    <property type="match status" value="1"/>
</dbReference>
<dbReference type="PRINTS" id="PR00625">
    <property type="entry name" value="JDOMAIN"/>
</dbReference>
<proteinExistence type="predicted"/>
<keyword evidence="2" id="KW-0677">Repeat</keyword>
<keyword evidence="3 6" id="KW-0863">Zinc-finger</keyword>
<keyword evidence="4 6" id="KW-0862">Zinc</keyword>
<dbReference type="Proteomes" id="UP000774326">
    <property type="component" value="Unassembled WGS sequence"/>
</dbReference>
<dbReference type="GO" id="GO:0030544">
    <property type="term" value="F:Hsp70 protein binding"/>
    <property type="evidence" value="ECO:0007669"/>
    <property type="project" value="InterPro"/>
</dbReference>
<dbReference type="SUPFAM" id="SSF49493">
    <property type="entry name" value="HSP40/DnaJ peptide-binding domain"/>
    <property type="match status" value="2"/>
</dbReference>
<dbReference type="Gene3D" id="2.60.260.20">
    <property type="entry name" value="Urease metallochaperone UreE, N-terminal domain"/>
    <property type="match status" value="2"/>
</dbReference>
<dbReference type="Pfam" id="PF00684">
    <property type="entry name" value="DnaJ_CXXCXGXG"/>
    <property type="match status" value="1"/>
</dbReference>
<comment type="caution">
    <text evidence="10">The sequence shown here is derived from an EMBL/GenBank/DDBJ whole genome shotgun (WGS) entry which is preliminary data.</text>
</comment>
<evidence type="ECO:0000313" key="11">
    <source>
        <dbReference type="Proteomes" id="UP000774326"/>
    </source>
</evidence>
<dbReference type="InterPro" id="IPR001305">
    <property type="entry name" value="HSP_DnaJ_Cys-rich_dom"/>
</dbReference>
<dbReference type="GO" id="GO:0008270">
    <property type="term" value="F:zinc ion binding"/>
    <property type="evidence" value="ECO:0007669"/>
    <property type="project" value="UniProtKB-KW"/>
</dbReference>
<dbReference type="PANTHER" id="PTHR43888">
    <property type="entry name" value="DNAJ-LIKE-2, ISOFORM A-RELATED"/>
    <property type="match status" value="1"/>
</dbReference>
<dbReference type="InterPro" id="IPR036410">
    <property type="entry name" value="HSP_DnaJ_Cys-rich_dom_sf"/>
</dbReference>
<feature type="domain" description="CR-type" evidence="9">
    <location>
        <begin position="152"/>
        <end position="237"/>
    </location>
</feature>
<dbReference type="CDD" id="cd06257">
    <property type="entry name" value="DnaJ"/>
    <property type="match status" value="1"/>
</dbReference>
<dbReference type="OrthoDB" id="550424at2759"/>
<evidence type="ECO:0000256" key="7">
    <source>
        <dbReference type="SAM" id="MobiDB-lite"/>
    </source>
</evidence>
<dbReference type="CDD" id="cd10719">
    <property type="entry name" value="DnaJ_zf"/>
    <property type="match status" value="1"/>
</dbReference>
<feature type="domain" description="J" evidence="8">
    <location>
        <begin position="3"/>
        <end position="70"/>
    </location>
</feature>
<name>A0A9P8PP13_WICPI</name>
<dbReference type="SMART" id="SM00271">
    <property type="entry name" value="DnaJ"/>
    <property type="match status" value="1"/>
</dbReference>
<keyword evidence="11" id="KW-1185">Reference proteome</keyword>
<keyword evidence="1 6" id="KW-0479">Metal-binding</keyword>
<feature type="region of interest" description="Disordered" evidence="7">
    <location>
        <begin position="118"/>
        <end position="137"/>
    </location>
</feature>
<keyword evidence="5" id="KW-0143">Chaperone</keyword>
<evidence type="ECO:0000256" key="2">
    <source>
        <dbReference type="ARBA" id="ARBA00022737"/>
    </source>
</evidence>
<dbReference type="Pfam" id="PF00226">
    <property type="entry name" value="DnaJ"/>
    <property type="match status" value="1"/>
</dbReference>
<dbReference type="GO" id="GO:0001671">
    <property type="term" value="F:ATPase activator activity"/>
    <property type="evidence" value="ECO:0007669"/>
    <property type="project" value="UniProtKB-ARBA"/>
</dbReference>
<organism evidence="10 11">
    <name type="scientific">Wickerhamomyces pijperi</name>
    <name type="common">Yeast</name>
    <name type="synonym">Pichia pijperi</name>
    <dbReference type="NCBI Taxonomy" id="599730"/>
    <lineage>
        <taxon>Eukaryota</taxon>
        <taxon>Fungi</taxon>
        <taxon>Dikarya</taxon>
        <taxon>Ascomycota</taxon>
        <taxon>Saccharomycotina</taxon>
        <taxon>Saccharomycetes</taxon>
        <taxon>Phaffomycetales</taxon>
        <taxon>Wickerhamomycetaceae</taxon>
        <taxon>Wickerhamomyces</taxon>
    </lineage>
</organism>
<reference evidence="10" key="1">
    <citation type="journal article" date="2021" name="Open Biol.">
        <title>Shared evolutionary footprints suggest mitochondrial oxidative damage underlies multiple complex I losses in fungi.</title>
        <authorList>
            <person name="Schikora-Tamarit M.A."/>
            <person name="Marcet-Houben M."/>
            <person name="Nosek J."/>
            <person name="Gabaldon T."/>
        </authorList>
    </citation>
    <scope>NUCLEOTIDE SEQUENCE</scope>
    <source>
        <strain evidence="10">CBS2887</strain>
    </source>
</reference>
<dbReference type="Gene3D" id="1.10.287.110">
    <property type="entry name" value="DnaJ domain"/>
    <property type="match status" value="1"/>
</dbReference>
<dbReference type="PROSITE" id="PS51188">
    <property type="entry name" value="ZF_CR"/>
    <property type="match status" value="1"/>
</dbReference>
<dbReference type="FunFam" id="2.10.230.10:FF:000001">
    <property type="entry name" value="DnaJ subfamily A member 2"/>
    <property type="match status" value="1"/>
</dbReference>
<dbReference type="FunFam" id="2.60.260.20:FF:000003">
    <property type="entry name" value="DnaJ subfamily A member 2"/>
    <property type="match status" value="1"/>
</dbReference>
<dbReference type="GO" id="GO:0072655">
    <property type="term" value="P:establishment of protein localization to mitochondrion"/>
    <property type="evidence" value="ECO:0007669"/>
    <property type="project" value="UniProtKB-ARBA"/>
</dbReference>
<accession>A0A9P8PP13</accession>
<feature type="zinc finger region" description="CR-type" evidence="6">
    <location>
        <begin position="152"/>
        <end position="237"/>
    </location>
</feature>
<dbReference type="EMBL" id="JAEUBG010005348">
    <property type="protein sequence ID" value="KAH3675778.1"/>
    <property type="molecule type" value="Genomic_DNA"/>
</dbReference>
<gene>
    <name evidence="10" type="ORF">WICPIJ_009231</name>
</gene>
<dbReference type="InterPro" id="IPR008971">
    <property type="entry name" value="HSP40/DnaJ_pept-bd"/>
</dbReference>